<dbReference type="Proteomes" id="UP000027601">
    <property type="component" value="Unassembled WGS sequence"/>
</dbReference>
<gene>
    <name evidence="1" type="ORF">JCM15093_463</name>
</gene>
<dbReference type="RefSeq" id="WP_034782641.1">
    <property type="nucleotide sequence ID" value="NZ_BAJS01000002.1"/>
</dbReference>
<dbReference type="Gene3D" id="1.10.10.10">
    <property type="entry name" value="Winged helix-like DNA-binding domain superfamily/Winged helix DNA-binding domain"/>
    <property type="match status" value="1"/>
</dbReference>
<dbReference type="InterPro" id="IPR036390">
    <property type="entry name" value="WH_DNA-bd_sf"/>
</dbReference>
<keyword evidence="2" id="KW-1185">Reference proteome</keyword>
<dbReference type="InterPro" id="IPR051815">
    <property type="entry name" value="Molybdate_resp_trans_reg"/>
</dbReference>
<dbReference type="AlphaFoldDB" id="A0A069CYT5"/>
<dbReference type="GO" id="GO:0003677">
    <property type="term" value="F:DNA binding"/>
    <property type="evidence" value="ECO:0007669"/>
    <property type="project" value="UniProtKB-KW"/>
</dbReference>
<evidence type="ECO:0000313" key="1">
    <source>
        <dbReference type="EMBL" id="GAK35372.1"/>
    </source>
</evidence>
<name>A0A069CYT5_9BACE</name>
<accession>A0A069CYT5</accession>
<keyword evidence="1" id="KW-0238">DNA-binding</keyword>
<sequence length="113" mass="12670">MFEVKGTFAIYKNEEQFFGQLQYTLLKALISEGSINAAAKKCHISYQQAWSIADKMNRNSPIPILIRYKGGKDGGGCRVGAYGYELIKIYEELHSKFVKELVGLNANLDSCLL</sequence>
<dbReference type="PANTHER" id="PTHR30432">
    <property type="entry name" value="TRANSCRIPTIONAL REGULATOR MODE"/>
    <property type="match status" value="1"/>
</dbReference>
<dbReference type="EMBL" id="BAJS01000002">
    <property type="protein sequence ID" value="GAK35372.1"/>
    <property type="molecule type" value="Genomic_DNA"/>
</dbReference>
<reference evidence="1 2" key="1">
    <citation type="journal article" date="2015" name="Microbes Environ.">
        <title>Distribution and evolution of nitrogen fixation genes in the phylum bacteroidetes.</title>
        <authorList>
            <person name="Inoue J."/>
            <person name="Oshima K."/>
            <person name="Suda W."/>
            <person name="Sakamoto M."/>
            <person name="Iino T."/>
            <person name="Noda S."/>
            <person name="Hongoh Y."/>
            <person name="Hattori M."/>
            <person name="Ohkuma M."/>
        </authorList>
    </citation>
    <scope>NUCLEOTIDE SEQUENCE [LARGE SCALE GENOMIC DNA]</scope>
    <source>
        <strain evidence="1 2">JCM 15093</strain>
    </source>
</reference>
<dbReference type="STRING" id="1121097.GCA_000428125_01114"/>
<dbReference type="SUPFAM" id="SSF46785">
    <property type="entry name" value="Winged helix' DNA-binding domain"/>
    <property type="match status" value="1"/>
</dbReference>
<comment type="caution">
    <text evidence="1">The sequence shown here is derived from an EMBL/GenBank/DDBJ whole genome shotgun (WGS) entry which is preliminary data.</text>
</comment>
<dbReference type="eggNOG" id="COG2005">
    <property type="taxonomic scope" value="Bacteria"/>
</dbReference>
<proteinExistence type="predicted"/>
<dbReference type="InterPro" id="IPR036388">
    <property type="entry name" value="WH-like_DNA-bd_sf"/>
</dbReference>
<evidence type="ECO:0000313" key="2">
    <source>
        <dbReference type="Proteomes" id="UP000027601"/>
    </source>
</evidence>
<dbReference type="PANTHER" id="PTHR30432:SF1">
    <property type="entry name" value="DNA-BINDING TRANSCRIPTIONAL DUAL REGULATOR MODE"/>
    <property type="match status" value="1"/>
</dbReference>
<protein>
    <submittedName>
        <fullName evidence="1">DNA-binding domain of ModE</fullName>
    </submittedName>
</protein>
<organism evidence="1 2">
    <name type="scientific">Bacteroides graminisolvens DSM 19988 = JCM 15093</name>
    <dbReference type="NCBI Taxonomy" id="1121097"/>
    <lineage>
        <taxon>Bacteria</taxon>
        <taxon>Pseudomonadati</taxon>
        <taxon>Bacteroidota</taxon>
        <taxon>Bacteroidia</taxon>
        <taxon>Bacteroidales</taxon>
        <taxon>Bacteroidaceae</taxon>
        <taxon>Bacteroides</taxon>
    </lineage>
</organism>
<dbReference type="OrthoDB" id="9805928at2"/>